<dbReference type="AlphaFoldDB" id="A0A437Q4N6"/>
<dbReference type="Proteomes" id="UP000282818">
    <property type="component" value="Unassembled WGS sequence"/>
</dbReference>
<dbReference type="InterPro" id="IPR021484">
    <property type="entry name" value="DUF3137"/>
</dbReference>
<keyword evidence="2" id="KW-1185">Reference proteome</keyword>
<evidence type="ECO:0000313" key="2">
    <source>
        <dbReference type="Proteomes" id="UP000282818"/>
    </source>
</evidence>
<gene>
    <name evidence="1" type="ORF">EOE65_15990</name>
</gene>
<accession>A0A437Q4N6</accession>
<evidence type="ECO:0000313" key="1">
    <source>
        <dbReference type="EMBL" id="RVU29442.1"/>
    </source>
</evidence>
<dbReference type="Pfam" id="PF11335">
    <property type="entry name" value="DUF3137"/>
    <property type="match status" value="1"/>
</dbReference>
<protein>
    <submittedName>
        <fullName evidence="1">DUF3137 domain-containing protein</fullName>
    </submittedName>
</protein>
<comment type="caution">
    <text evidence="1">The sequence shown here is derived from an EMBL/GenBank/DDBJ whole genome shotgun (WGS) entry which is preliminary data.</text>
</comment>
<name>A0A437Q4N6_9GAMM</name>
<organism evidence="1 2">
    <name type="scientific">Neptunomonas marina</name>
    <dbReference type="NCBI Taxonomy" id="1815562"/>
    <lineage>
        <taxon>Bacteria</taxon>
        <taxon>Pseudomonadati</taxon>
        <taxon>Pseudomonadota</taxon>
        <taxon>Gammaproteobacteria</taxon>
        <taxon>Oceanospirillales</taxon>
        <taxon>Oceanospirillaceae</taxon>
        <taxon>Neptunomonas</taxon>
    </lineage>
</organism>
<dbReference type="RefSeq" id="WP_127695577.1">
    <property type="nucleotide sequence ID" value="NZ_SACQ01000009.1"/>
</dbReference>
<reference evidence="1 2" key="1">
    <citation type="submission" date="2019-01" db="EMBL/GenBank/DDBJ databases">
        <authorList>
            <person name="Chen W.-M."/>
        </authorList>
    </citation>
    <scope>NUCLEOTIDE SEQUENCE [LARGE SCALE GENOMIC DNA]</scope>
    <source>
        <strain evidence="1 2">HPM-16</strain>
    </source>
</reference>
<proteinExistence type="predicted"/>
<dbReference type="EMBL" id="SACQ01000009">
    <property type="protein sequence ID" value="RVU29442.1"/>
    <property type="molecule type" value="Genomic_DNA"/>
</dbReference>
<sequence length="353" mass="40194">MIIPLLNSLGALNLLRFRPKQAPVNDSPISDELRAVIEERIKPGLDQLEAQRQHYFEQYEKREKVLKYFAFPAALVFGGVQLANLHLFEALLYPLLALLFVNHWVNKPARDYIAHYKSSVLPILVKLYGDFTYAPKSEFDPELDSRFKVVPRFERWSSEDAIKGKLDDIGFEFCELHLKVKTKDSTRTVFKGGMISLTMPFEFGAHVIMHKDKGALGNLFARGALSHQTVALENPNFEARYEVRANDQQLARYILSPAMMERLIALDDLFRENVQGSGLMCEFVGNTALLMLPYSGNLMEPTDIHTSAYELEKLPLIAQEIALLSGVVEQLKLDYMATRKLAMQQLSQGQLRQ</sequence>